<comment type="caution">
    <text evidence="2">The sequence shown here is derived from an EMBL/GenBank/DDBJ whole genome shotgun (WGS) entry which is preliminary data.</text>
</comment>
<dbReference type="Proteomes" id="UP001210231">
    <property type="component" value="Unassembled WGS sequence"/>
</dbReference>
<proteinExistence type="predicted"/>
<dbReference type="PANTHER" id="PTHR22916">
    <property type="entry name" value="GLYCOSYLTRANSFERASE"/>
    <property type="match status" value="1"/>
</dbReference>
<protein>
    <submittedName>
        <fullName evidence="2">Glycosyltransferase family 2 protein</fullName>
    </submittedName>
</protein>
<name>A0ABT4UPF0_9BACT</name>
<organism evidence="2 3">
    <name type="scientific">Polluticaenibacter yanchengensis</name>
    <dbReference type="NCBI Taxonomy" id="3014562"/>
    <lineage>
        <taxon>Bacteria</taxon>
        <taxon>Pseudomonadati</taxon>
        <taxon>Bacteroidota</taxon>
        <taxon>Chitinophagia</taxon>
        <taxon>Chitinophagales</taxon>
        <taxon>Chitinophagaceae</taxon>
        <taxon>Polluticaenibacter</taxon>
    </lineage>
</organism>
<dbReference type="InterPro" id="IPR001173">
    <property type="entry name" value="Glyco_trans_2-like"/>
</dbReference>
<gene>
    <name evidence="2" type="ORF">O3P16_16860</name>
</gene>
<evidence type="ECO:0000313" key="3">
    <source>
        <dbReference type="Proteomes" id="UP001210231"/>
    </source>
</evidence>
<dbReference type="CDD" id="cd00761">
    <property type="entry name" value="Glyco_tranf_GTA_type"/>
    <property type="match status" value="1"/>
</dbReference>
<dbReference type="PANTHER" id="PTHR22916:SF3">
    <property type="entry name" value="UDP-GLCNAC:BETAGAL BETA-1,3-N-ACETYLGLUCOSAMINYLTRANSFERASE-LIKE PROTEIN 1"/>
    <property type="match status" value="1"/>
</dbReference>
<feature type="domain" description="Glycosyltransferase 2-like" evidence="1">
    <location>
        <begin position="9"/>
        <end position="133"/>
    </location>
</feature>
<dbReference type="SUPFAM" id="SSF53448">
    <property type="entry name" value="Nucleotide-diphospho-sugar transferases"/>
    <property type="match status" value="1"/>
</dbReference>
<accession>A0ABT4UPF0</accession>
<dbReference type="InterPro" id="IPR029044">
    <property type="entry name" value="Nucleotide-diphossugar_trans"/>
</dbReference>
<dbReference type="Pfam" id="PF00535">
    <property type="entry name" value="Glycos_transf_2"/>
    <property type="match status" value="1"/>
</dbReference>
<evidence type="ECO:0000259" key="1">
    <source>
        <dbReference type="Pfam" id="PF00535"/>
    </source>
</evidence>
<dbReference type="RefSeq" id="WP_407032813.1">
    <property type="nucleotide sequence ID" value="NZ_JAQGEF010000031.1"/>
</dbReference>
<dbReference type="EMBL" id="JAQGEF010000031">
    <property type="protein sequence ID" value="MDA3616484.1"/>
    <property type="molecule type" value="Genomic_DNA"/>
</dbReference>
<evidence type="ECO:0000313" key="2">
    <source>
        <dbReference type="EMBL" id="MDA3616484.1"/>
    </source>
</evidence>
<keyword evidence="3" id="KW-1185">Reference proteome</keyword>
<sequence length="321" mass="37507">MSINQPLVSVIIPTYNRATYILDSINSVLNQTYKNVQIIVVDDGSTDLTYELVKTKPVVEYYYQENAGQGAARTKGLSYCKGNLIASLDSDDIWYPDFLQLCVDRITGYQLDFVFANWDQQNLQGDFNSFLPNNKTLLPYTSRSVDFWIEFSSTELRHIYVQGCPSPSSSFIVKKEFLKLGWNCEMNIADDWFMQLDIVLKNKCKAACLITPVWRKRISGTNICDHRDSSEVIEKLYVEDLHTILNAFNAYLTKPERAILSKKFIEASVFSSFFKFRKERDFKRGFRQYMSSLQIDFLYTTKFTLKYVMYRFKRKYNLSKL</sequence>
<dbReference type="Gene3D" id="3.90.550.10">
    <property type="entry name" value="Spore Coat Polysaccharide Biosynthesis Protein SpsA, Chain A"/>
    <property type="match status" value="1"/>
</dbReference>
<reference evidence="2 3" key="1">
    <citation type="submission" date="2022-12" db="EMBL/GenBank/DDBJ databases">
        <title>Chitinophagaceae gen. sp. nov., a new member of the family Chitinophagaceae, isolated from soil in a chemical factory.</title>
        <authorList>
            <person name="Ke Z."/>
        </authorList>
    </citation>
    <scope>NUCLEOTIDE SEQUENCE [LARGE SCALE GENOMIC DNA]</scope>
    <source>
        <strain evidence="2 3">LY-5</strain>
    </source>
</reference>